<keyword evidence="7" id="KW-1185">Reference proteome</keyword>
<dbReference type="InterPro" id="IPR018060">
    <property type="entry name" value="HTH_AraC"/>
</dbReference>
<dbReference type="InterPro" id="IPR050204">
    <property type="entry name" value="AraC_XylS_family_regulators"/>
</dbReference>
<dbReference type="AlphaFoldDB" id="A0A1Y1RVM8"/>
<feature type="domain" description="HTH araC/xylS-type" evidence="5">
    <location>
        <begin position="169"/>
        <end position="267"/>
    </location>
</feature>
<dbReference type="PROSITE" id="PS01124">
    <property type="entry name" value="HTH_ARAC_FAMILY_2"/>
    <property type="match status" value="1"/>
</dbReference>
<gene>
    <name evidence="6" type="ORF">B4O97_13595</name>
</gene>
<dbReference type="PRINTS" id="PR00032">
    <property type="entry name" value="HTHARAC"/>
</dbReference>
<evidence type="ECO:0000256" key="2">
    <source>
        <dbReference type="ARBA" id="ARBA00023125"/>
    </source>
</evidence>
<evidence type="ECO:0000256" key="1">
    <source>
        <dbReference type="ARBA" id="ARBA00023015"/>
    </source>
</evidence>
<dbReference type="SMART" id="SM00342">
    <property type="entry name" value="HTH_ARAC"/>
    <property type="match status" value="1"/>
</dbReference>
<evidence type="ECO:0000256" key="3">
    <source>
        <dbReference type="ARBA" id="ARBA00023163"/>
    </source>
</evidence>
<evidence type="ECO:0000313" key="7">
    <source>
        <dbReference type="Proteomes" id="UP000192343"/>
    </source>
</evidence>
<evidence type="ECO:0000259" key="5">
    <source>
        <dbReference type="PROSITE" id="PS01124"/>
    </source>
</evidence>
<reference evidence="6 7" key="1">
    <citation type="submission" date="2017-03" db="EMBL/GenBank/DDBJ databases">
        <title>Draft Genome sequence of Marispirochaeta sp. strain JC444.</title>
        <authorList>
            <person name="Shivani Y."/>
            <person name="Subhash Y."/>
            <person name="Sasikala C."/>
            <person name="Ramana C."/>
        </authorList>
    </citation>
    <scope>NUCLEOTIDE SEQUENCE [LARGE SCALE GENOMIC DNA]</scope>
    <source>
        <strain evidence="6 7">JC444</strain>
    </source>
</reference>
<dbReference type="SUPFAM" id="SSF46689">
    <property type="entry name" value="Homeodomain-like"/>
    <property type="match status" value="1"/>
</dbReference>
<dbReference type="GO" id="GO:0043565">
    <property type="term" value="F:sequence-specific DNA binding"/>
    <property type="evidence" value="ECO:0007669"/>
    <property type="project" value="InterPro"/>
</dbReference>
<dbReference type="Pfam" id="PF12833">
    <property type="entry name" value="HTH_18"/>
    <property type="match status" value="1"/>
</dbReference>
<comment type="caution">
    <text evidence="6">The sequence shown here is derived from an EMBL/GenBank/DDBJ whole genome shotgun (WGS) entry which is preliminary data.</text>
</comment>
<keyword evidence="2" id="KW-0238">DNA-binding</keyword>
<keyword evidence="3" id="KW-0804">Transcription</keyword>
<dbReference type="STRING" id="1963862.B4O97_13595"/>
<proteinExistence type="predicted"/>
<feature type="compositionally biased region" description="Basic and acidic residues" evidence="4">
    <location>
        <begin position="264"/>
        <end position="278"/>
    </location>
</feature>
<keyword evidence="1" id="KW-0805">Transcription regulation</keyword>
<dbReference type="GO" id="GO:0003700">
    <property type="term" value="F:DNA-binding transcription factor activity"/>
    <property type="evidence" value="ECO:0007669"/>
    <property type="project" value="InterPro"/>
</dbReference>
<sequence length="278" mass="32000">MINCAESLMIVYCNKGLRQYDSYPERVRRRRVWEFQAVLRGKIRPLFASGAEEASSDTLWVFGPDNLHGWRGSGRNDEAEIAVFHYDIVPRELEQYCRRDGWISVPLENDEPSWLRENVSQAWEHFFNPLKITPVYFQHLLLELSLFVLGKAEDFLLPDERPQAARIVARARSIYDSRMEYGIGTEQVARESGVSVSHLRRLFQQQEGKSPAAVFTEMRVQRALELLVRTNIPVTEIALTCGFSSHSAFSRTFHRQTGLSPRQARKEGAKKTLKGEVN</sequence>
<dbReference type="Gene3D" id="1.10.10.60">
    <property type="entry name" value="Homeodomain-like"/>
    <property type="match status" value="1"/>
</dbReference>
<feature type="region of interest" description="Disordered" evidence="4">
    <location>
        <begin position="254"/>
        <end position="278"/>
    </location>
</feature>
<organism evidence="6 7">
    <name type="scientific">Marispirochaeta aestuarii</name>
    <dbReference type="NCBI Taxonomy" id="1963862"/>
    <lineage>
        <taxon>Bacteria</taxon>
        <taxon>Pseudomonadati</taxon>
        <taxon>Spirochaetota</taxon>
        <taxon>Spirochaetia</taxon>
        <taxon>Spirochaetales</taxon>
        <taxon>Spirochaetaceae</taxon>
        <taxon>Marispirochaeta</taxon>
    </lineage>
</organism>
<name>A0A1Y1RVM8_9SPIO</name>
<protein>
    <recommendedName>
        <fullName evidence="5">HTH araC/xylS-type domain-containing protein</fullName>
    </recommendedName>
</protein>
<dbReference type="InterPro" id="IPR020449">
    <property type="entry name" value="Tscrpt_reg_AraC-type_HTH"/>
</dbReference>
<evidence type="ECO:0000313" key="6">
    <source>
        <dbReference type="EMBL" id="ORC34111.1"/>
    </source>
</evidence>
<dbReference type="PANTHER" id="PTHR46796">
    <property type="entry name" value="HTH-TYPE TRANSCRIPTIONAL ACTIVATOR RHAS-RELATED"/>
    <property type="match status" value="1"/>
</dbReference>
<accession>A0A1Y1RVM8</accession>
<dbReference type="InterPro" id="IPR009057">
    <property type="entry name" value="Homeodomain-like_sf"/>
</dbReference>
<dbReference type="EMBL" id="MWQY01000015">
    <property type="protein sequence ID" value="ORC34111.1"/>
    <property type="molecule type" value="Genomic_DNA"/>
</dbReference>
<evidence type="ECO:0000256" key="4">
    <source>
        <dbReference type="SAM" id="MobiDB-lite"/>
    </source>
</evidence>
<dbReference type="Proteomes" id="UP000192343">
    <property type="component" value="Unassembled WGS sequence"/>
</dbReference>